<dbReference type="EMBL" id="NCKU01000500">
    <property type="protein sequence ID" value="RWS15278.1"/>
    <property type="molecule type" value="Genomic_DNA"/>
</dbReference>
<feature type="domain" description="C2H2-type" evidence="1">
    <location>
        <begin position="260"/>
        <end position="282"/>
    </location>
</feature>
<dbReference type="OrthoDB" id="6910977at2759"/>
<evidence type="ECO:0000313" key="4">
    <source>
        <dbReference type="Proteomes" id="UP000285301"/>
    </source>
</evidence>
<reference evidence="2 4" key="1">
    <citation type="journal article" date="2018" name="Gigascience">
        <title>Genomes of trombidid mites reveal novel predicted allergens and laterally-transferred genes associated with secondary metabolism.</title>
        <authorList>
            <person name="Dong X."/>
            <person name="Chaisiri K."/>
            <person name="Xia D."/>
            <person name="Armstrong S.D."/>
            <person name="Fang Y."/>
            <person name="Donnelly M.J."/>
            <person name="Kadowaki T."/>
            <person name="McGarry J.W."/>
            <person name="Darby A.C."/>
            <person name="Makepeace B.L."/>
        </authorList>
    </citation>
    <scope>NUCLEOTIDE SEQUENCE [LARGE SCALE GENOMIC DNA]</scope>
    <source>
        <strain evidence="2">UoL-WK</strain>
    </source>
</reference>
<evidence type="ECO:0000259" key="1">
    <source>
        <dbReference type="PROSITE" id="PS00028"/>
    </source>
</evidence>
<dbReference type="PROSITE" id="PS00028">
    <property type="entry name" value="ZINC_FINGER_C2H2_1"/>
    <property type="match status" value="2"/>
</dbReference>
<gene>
    <name evidence="3" type="ORF">B4U79_07512</name>
    <name evidence="2" type="ORF">B4U79_11904</name>
</gene>
<sequence length="314" mass="35983">MSAHIERTAKQSLSNVELNRKLHKSRITPQDCKNKTMFKPDENLITDLSSKFAEQVHVPKIQVTQKDGAYFALNNASLHIFRDLEKKGKCPQIPVEIVPLSMVPNSVQNGMIVEEKECEKQSESSQVAPMEPVLSKRTLKEINTAKNKDFHSFNLRYYEKIKGTESSDKEELANGQKKLQNDGIKHEIDLISKCCVMKNATNTCAEIEATFSCPSTDSSDYDDEEDSEFEESLVCNVCDRSFKTPRLLGQHQLRRRHFGCSVCDALFPNLLDLQHHKESLEHWSDNDRVDSEYSDNSDEECFPSQRCDEFERLL</sequence>
<dbReference type="Proteomes" id="UP000285301">
    <property type="component" value="Unassembled WGS sequence"/>
</dbReference>
<organism evidence="2 4">
    <name type="scientific">Dinothrombium tinctorium</name>
    <dbReference type="NCBI Taxonomy" id="1965070"/>
    <lineage>
        <taxon>Eukaryota</taxon>
        <taxon>Metazoa</taxon>
        <taxon>Ecdysozoa</taxon>
        <taxon>Arthropoda</taxon>
        <taxon>Chelicerata</taxon>
        <taxon>Arachnida</taxon>
        <taxon>Acari</taxon>
        <taxon>Acariformes</taxon>
        <taxon>Trombidiformes</taxon>
        <taxon>Prostigmata</taxon>
        <taxon>Anystina</taxon>
        <taxon>Parasitengona</taxon>
        <taxon>Trombidioidea</taxon>
        <taxon>Trombidiidae</taxon>
        <taxon>Dinothrombium</taxon>
    </lineage>
</organism>
<dbReference type="STRING" id="1965070.A0A3S3Q7A1"/>
<reference evidence="2" key="2">
    <citation type="submission" date="2018-11" db="EMBL/GenBank/DDBJ databases">
        <title>Trombidioid mite genomics.</title>
        <authorList>
            <person name="Dong X."/>
        </authorList>
    </citation>
    <scope>NUCLEOTIDE SEQUENCE</scope>
    <source>
        <strain evidence="2">UoL-WK</strain>
    </source>
</reference>
<comment type="caution">
    <text evidence="2">The sequence shown here is derived from an EMBL/GenBank/DDBJ whole genome shotgun (WGS) entry which is preliminary data.</text>
</comment>
<dbReference type="EMBL" id="NCKU01000501">
    <property type="protein sequence ID" value="RWS15276.1"/>
    <property type="molecule type" value="Genomic_DNA"/>
</dbReference>
<dbReference type="AlphaFoldDB" id="A0A3S3Q7A1"/>
<dbReference type="Gene3D" id="3.30.160.60">
    <property type="entry name" value="Classic Zinc Finger"/>
    <property type="match status" value="1"/>
</dbReference>
<dbReference type="SMART" id="SM00355">
    <property type="entry name" value="ZnF_C2H2"/>
    <property type="match status" value="2"/>
</dbReference>
<name>A0A3S3Q7A1_9ACAR</name>
<dbReference type="InterPro" id="IPR036236">
    <property type="entry name" value="Znf_C2H2_sf"/>
</dbReference>
<evidence type="ECO:0000313" key="3">
    <source>
        <dbReference type="EMBL" id="RWS15278.1"/>
    </source>
</evidence>
<accession>A0A3S3Q7A1</accession>
<protein>
    <submittedName>
        <fullName evidence="2">Regulator of chromosome condensation-like protein</fullName>
    </submittedName>
</protein>
<proteinExistence type="predicted"/>
<dbReference type="SUPFAM" id="SSF57667">
    <property type="entry name" value="beta-beta-alpha zinc fingers"/>
    <property type="match status" value="1"/>
</dbReference>
<feature type="domain" description="C2H2-type" evidence="1">
    <location>
        <begin position="235"/>
        <end position="257"/>
    </location>
</feature>
<keyword evidence="4" id="KW-1185">Reference proteome</keyword>
<dbReference type="InterPro" id="IPR013087">
    <property type="entry name" value="Znf_C2H2_type"/>
</dbReference>
<evidence type="ECO:0000313" key="2">
    <source>
        <dbReference type="EMBL" id="RWS15276.1"/>
    </source>
</evidence>